<dbReference type="SUPFAM" id="SSF52922">
    <property type="entry name" value="TK C-terminal domain-like"/>
    <property type="match status" value="1"/>
</dbReference>
<dbReference type="Pfam" id="PF00456">
    <property type="entry name" value="Transketolase_N"/>
    <property type="match status" value="1"/>
</dbReference>
<keyword evidence="10" id="KW-0460">Magnesium</keyword>
<comment type="similarity">
    <text evidence="5">Belongs to the transketolase family.</text>
</comment>
<dbReference type="Pfam" id="PF02779">
    <property type="entry name" value="Transket_pyr"/>
    <property type="match status" value="1"/>
</dbReference>
<evidence type="ECO:0000256" key="1">
    <source>
        <dbReference type="ARBA" id="ARBA00001913"/>
    </source>
</evidence>
<keyword evidence="8" id="KW-0479">Metal-binding</keyword>
<comment type="cofactor">
    <cofactor evidence="2">
        <name>Mn(2+)</name>
        <dbReference type="ChEBI" id="CHEBI:29035"/>
    </cofactor>
</comment>
<evidence type="ECO:0000256" key="11">
    <source>
        <dbReference type="ARBA" id="ARBA00023052"/>
    </source>
</evidence>
<protein>
    <submittedName>
        <fullName evidence="14">Transketolase</fullName>
        <ecNumber evidence="14">2.2.1.1</ecNumber>
    </submittedName>
</protein>
<dbReference type="GO" id="GO:0005737">
    <property type="term" value="C:cytoplasm"/>
    <property type="evidence" value="ECO:0007669"/>
    <property type="project" value="UniProtKB-ARBA"/>
</dbReference>
<comment type="subunit">
    <text evidence="6">Homodimer.</text>
</comment>
<keyword evidence="7 14" id="KW-0808">Transferase</keyword>
<dbReference type="GO" id="GO:0030976">
    <property type="term" value="F:thiamine pyrophosphate binding"/>
    <property type="evidence" value="ECO:0007669"/>
    <property type="project" value="TreeGrafter"/>
</dbReference>
<dbReference type="EC" id="2.2.1.1" evidence="14"/>
<keyword evidence="9" id="KW-0106">Calcium</keyword>
<evidence type="ECO:0000256" key="8">
    <source>
        <dbReference type="ARBA" id="ARBA00022723"/>
    </source>
</evidence>
<evidence type="ECO:0000256" key="6">
    <source>
        <dbReference type="ARBA" id="ARBA00011738"/>
    </source>
</evidence>
<comment type="cofactor">
    <cofactor evidence="3">
        <name>Mg(2+)</name>
        <dbReference type="ChEBI" id="CHEBI:18420"/>
    </cofactor>
</comment>
<dbReference type="InterPro" id="IPR005474">
    <property type="entry name" value="Transketolase_N"/>
</dbReference>
<evidence type="ECO:0000256" key="5">
    <source>
        <dbReference type="ARBA" id="ARBA00007131"/>
    </source>
</evidence>
<evidence type="ECO:0000256" key="3">
    <source>
        <dbReference type="ARBA" id="ARBA00001946"/>
    </source>
</evidence>
<evidence type="ECO:0000313" key="14">
    <source>
        <dbReference type="EMBL" id="HGZ10915.1"/>
    </source>
</evidence>
<sequence>MWKADDLARLSKLAALLRYYILRATTAAGSGHPSSSLSAVELLTALVFGGIFRYDPDRPQHPNNDRLIFSKGHASPLLYALWVAAGKLTGEELINGYRRFGSPLEGHPSVSFPYTEVATGSLGQGLSIGVGLALNAKYLDRLPYRTYVLLGDSEMAEGSVWEALEIARHYGLDNLVGLVDVNRLGQRGETMFGHNLEAYARRVAAFGWEVFPVDGHSLPEILQALQESLKVKGCPSLILARTVKGKGVSFLEERNGWHGRALNPEECRQALAELGEVDLNLRGEIRLPEDLSPESPPRRPAPPLDYDPKARVATRRAFGNALARLGTQYPELVSLDAEVSNSTMAEIFARAFPERFFEMYLTEQNMVGAALGLGLRGKIPFVSSFAAFLTRAFDQIRMSQYSDPNLKFVGSHAGVSIGWDGPSQMGLEDLAMFRTLRNSVVLYPADAVATERLVEEMLKHRGLMYLRTTREATPILYSPEEKFPLGGLKILRQSERDRLALVTAGITLFEALAAYEALRQEGVFVRVVDLYCLKPVDAANLTRAARETGLVLTVEDHYPEGGLGEAVRSALAGVPVPVYSLAVSQKPKSGSPQELLDFEGISCRAILAKIRELLNLPGGGGEP</sequence>
<dbReference type="Gene3D" id="3.40.50.920">
    <property type="match status" value="1"/>
</dbReference>
<dbReference type="Pfam" id="PF02780">
    <property type="entry name" value="Transketolase_C"/>
    <property type="match status" value="1"/>
</dbReference>
<dbReference type="PANTHER" id="PTHR43195">
    <property type="entry name" value="TRANSKETOLASE"/>
    <property type="match status" value="1"/>
</dbReference>
<dbReference type="SUPFAM" id="SSF52518">
    <property type="entry name" value="Thiamin diphosphate-binding fold (THDP-binding)"/>
    <property type="match status" value="2"/>
</dbReference>
<feature type="domain" description="Transketolase-like pyrimidine-binding" evidence="13">
    <location>
        <begin position="312"/>
        <end position="475"/>
    </location>
</feature>
<dbReference type="InterPro" id="IPR033248">
    <property type="entry name" value="Transketolase_C"/>
</dbReference>
<dbReference type="InterPro" id="IPR051424">
    <property type="entry name" value="Transketolase-like"/>
</dbReference>
<name>A0A7C5AKP0_9BACT</name>
<evidence type="ECO:0000256" key="12">
    <source>
        <dbReference type="SAM" id="MobiDB-lite"/>
    </source>
</evidence>
<dbReference type="AlphaFoldDB" id="A0A7C5AKP0"/>
<dbReference type="PANTHER" id="PTHR43195:SF1">
    <property type="entry name" value="FI06132P-RELATED"/>
    <property type="match status" value="1"/>
</dbReference>
<comment type="cofactor">
    <cofactor evidence="1">
        <name>Ca(2+)</name>
        <dbReference type="ChEBI" id="CHEBI:29108"/>
    </cofactor>
</comment>
<dbReference type="FunFam" id="3.40.50.970:FF:000129">
    <property type="entry name" value="Transketolase"/>
    <property type="match status" value="1"/>
</dbReference>
<dbReference type="CDD" id="cd07033">
    <property type="entry name" value="TPP_PYR_DXS_TK_like"/>
    <property type="match status" value="1"/>
</dbReference>
<dbReference type="CDD" id="cd02012">
    <property type="entry name" value="TPP_TK"/>
    <property type="match status" value="1"/>
</dbReference>
<dbReference type="InterPro" id="IPR005475">
    <property type="entry name" value="Transketolase-like_Pyr-bd"/>
</dbReference>
<reference evidence="14" key="1">
    <citation type="journal article" date="2020" name="mSystems">
        <title>Genome- and Community-Level Interaction Insights into Carbon Utilization and Element Cycling Functions of Hydrothermarchaeota in Hydrothermal Sediment.</title>
        <authorList>
            <person name="Zhou Z."/>
            <person name="Liu Y."/>
            <person name="Xu W."/>
            <person name="Pan J."/>
            <person name="Luo Z.H."/>
            <person name="Li M."/>
        </authorList>
    </citation>
    <scope>NUCLEOTIDE SEQUENCE [LARGE SCALE GENOMIC DNA]</scope>
    <source>
        <strain evidence="14">SpSt-853</strain>
    </source>
</reference>
<dbReference type="NCBIfam" id="NF004559">
    <property type="entry name" value="PRK05899.2-5"/>
    <property type="match status" value="1"/>
</dbReference>
<comment type="caution">
    <text evidence="14">The sequence shown here is derived from an EMBL/GenBank/DDBJ whole genome shotgun (WGS) entry which is preliminary data.</text>
</comment>
<dbReference type="InterPro" id="IPR009014">
    <property type="entry name" value="Transketo_C/PFOR_II"/>
</dbReference>
<feature type="region of interest" description="Disordered" evidence="12">
    <location>
        <begin position="287"/>
        <end position="306"/>
    </location>
</feature>
<dbReference type="InterPro" id="IPR029061">
    <property type="entry name" value="THDP-binding"/>
</dbReference>
<dbReference type="GO" id="GO:0004802">
    <property type="term" value="F:transketolase activity"/>
    <property type="evidence" value="ECO:0007669"/>
    <property type="project" value="UniProtKB-EC"/>
</dbReference>
<evidence type="ECO:0000256" key="7">
    <source>
        <dbReference type="ARBA" id="ARBA00022679"/>
    </source>
</evidence>
<dbReference type="GO" id="GO:0046872">
    <property type="term" value="F:metal ion binding"/>
    <property type="evidence" value="ECO:0007669"/>
    <property type="project" value="UniProtKB-KW"/>
</dbReference>
<accession>A0A7C5AKP0</accession>
<dbReference type="Gene3D" id="3.40.50.970">
    <property type="match status" value="2"/>
</dbReference>
<dbReference type="EMBL" id="DTKJ01000014">
    <property type="protein sequence ID" value="HGZ10915.1"/>
    <property type="molecule type" value="Genomic_DNA"/>
</dbReference>
<organism evidence="14">
    <name type="scientific">Desulfobacca acetoxidans</name>
    <dbReference type="NCBI Taxonomy" id="60893"/>
    <lineage>
        <taxon>Bacteria</taxon>
        <taxon>Pseudomonadati</taxon>
        <taxon>Thermodesulfobacteriota</taxon>
        <taxon>Desulfobaccia</taxon>
        <taxon>Desulfobaccales</taxon>
        <taxon>Desulfobaccaceae</taxon>
        <taxon>Desulfobacca</taxon>
    </lineage>
</organism>
<dbReference type="SMART" id="SM00861">
    <property type="entry name" value="Transket_pyr"/>
    <property type="match status" value="1"/>
</dbReference>
<comment type="cofactor">
    <cofactor evidence="4">
        <name>thiamine diphosphate</name>
        <dbReference type="ChEBI" id="CHEBI:58937"/>
    </cofactor>
</comment>
<proteinExistence type="inferred from homology"/>
<evidence type="ECO:0000256" key="10">
    <source>
        <dbReference type="ARBA" id="ARBA00022842"/>
    </source>
</evidence>
<evidence type="ECO:0000256" key="4">
    <source>
        <dbReference type="ARBA" id="ARBA00001964"/>
    </source>
</evidence>
<keyword evidence="11" id="KW-0786">Thiamine pyrophosphate</keyword>
<evidence type="ECO:0000259" key="13">
    <source>
        <dbReference type="SMART" id="SM00861"/>
    </source>
</evidence>
<feature type="compositionally biased region" description="Pro residues" evidence="12">
    <location>
        <begin position="294"/>
        <end position="305"/>
    </location>
</feature>
<gene>
    <name evidence="14" type="ORF">ENW48_01695</name>
</gene>
<evidence type="ECO:0000256" key="9">
    <source>
        <dbReference type="ARBA" id="ARBA00022837"/>
    </source>
</evidence>
<evidence type="ECO:0000256" key="2">
    <source>
        <dbReference type="ARBA" id="ARBA00001936"/>
    </source>
</evidence>